<protein>
    <submittedName>
        <fullName evidence="1">Uncharacterized protein</fullName>
    </submittedName>
</protein>
<reference evidence="1 2" key="1">
    <citation type="journal article" date="2018" name="J. Allergy Clin. Immunol.">
        <title>High-quality assembly of Dermatophagoides pteronyssinus genome and transcriptome reveals a wide range of novel allergens.</title>
        <authorList>
            <person name="Liu X.Y."/>
            <person name="Yang K.Y."/>
            <person name="Wang M.Q."/>
            <person name="Kwok J.S."/>
            <person name="Zeng X."/>
            <person name="Yang Z."/>
            <person name="Xiao X.J."/>
            <person name="Lau C.P."/>
            <person name="Li Y."/>
            <person name="Huang Z.M."/>
            <person name="Ba J.G."/>
            <person name="Yim A.K."/>
            <person name="Ouyang C.Y."/>
            <person name="Ngai S.M."/>
            <person name="Chan T.F."/>
            <person name="Leung E.L."/>
            <person name="Liu L."/>
            <person name="Liu Z.G."/>
            <person name="Tsui S.K."/>
        </authorList>
    </citation>
    <scope>NUCLEOTIDE SEQUENCE [LARGE SCALE GENOMIC DNA]</scope>
    <source>
        <strain evidence="1">Derp</strain>
    </source>
</reference>
<keyword evidence="2" id="KW-1185">Reference proteome</keyword>
<dbReference type="Proteomes" id="UP000887458">
    <property type="component" value="Unassembled WGS sequence"/>
</dbReference>
<evidence type="ECO:0000313" key="2">
    <source>
        <dbReference type="Proteomes" id="UP000887458"/>
    </source>
</evidence>
<comment type="caution">
    <text evidence="1">The sequence shown here is derived from an EMBL/GenBank/DDBJ whole genome shotgun (WGS) entry which is preliminary data.</text>
</comment>
<dbReference type="EMBL" id="NJHN03000129">
    <property type="protein sequence ID" value="KAH9412575.1"/>
    <property type="molecule type" value="Genomic_DNA"/>
</dbReference>
<proteinExistence type="predicted"/>
<gene>
    <name evidence="1" type="ORF">DERP_006537</name>
</gene>
<evidence type="ECO:0000313" key="1">
    <source>
        <dbReference type="EMBL" id="KAH9412575.1"/>
    </source>
</evidence>
<reference evidence="1 2" key="2">
    <citation type="journal article" date="2022" name="Mol. Biol. Evol.">
        <title>Comparative Genomics Reveals Insights into the Divergent Evolution of Astigmatic Mites and Household Pest Adaptations.</title>
        <authorList>
            <person name="Xiong Q."/>
            <person name="Wan A.T."/>
            <person name="Liu X."/>
            <person name="Fung C.S."/>
            <person name="Xiao X."/>
            <person name="Malainual N."/>
            <person name="Hou J."/>
            <person name="Wang L."/>
            <person name="Wang M."/>
            <person name="Yang K.Y."/>
            <person name="Cui Y."/>
            <person name="Leung E.L."/>
            <person name="Nong W."/>
            <person name="Shin S.K."/>
            <person name="Au S.W."/>
            <person name="Jeong K.Y."/>
            <person name="Chew F.T."/>
            <person name="Hui J.H."/>
            <person name="Leung T.F."/>
            <person name="Tungtrongchitr A."/>
            <person name="Zhong N."/>
            <person name="Liu Z."/>
            <person name="Tsui S.K."/>
        </authorList>
    </citation>
    <scope>NUCLEOTIDE SEQUENCE [LARGE SCALE GENOMIC DNA]</scope>
    <source>
        <strain evidence="1">Derp</strain>
    </source>
</reference>
<accession>A0ABQ8IR42</accession>
<name>A0ABQ8IR42_DERPT</name>
<sequence length="71" mass="8545">MRITIEDLQNKQAWDTVQVYANYLNHDQNNQIYSWSNYFWPQPLFDQLINIPYGKKNGCDYAFCYSNIQSI</sequence>
<organism evidence="1 2">
    <name type="scientific">Dermatophagoides pteronyssinus</name>
    <name type="common">European house dust mite</name>
    <dbReference type="NCBI Taxonomy" id="6956"/>
    <lineage>
        <taxon>Eukaryota</taxon>
        <taxon>Metazoa</taxon>
        <taxon>Ecdysozoa</taxon>
        <taxon>Arthropoda</taxon>
        <taxon>Chelicerata</taxon>
        <taxon>Arachnida</taxon>
        <taxon>Acari</taxon>
        <taxon>Acariformes</taxon>
        <taxon>Sarcoptiformes</taxon>
        <taxon>Astigmata</taxon>
        <taxon>Psoroptidia</taxon>
        <taxon>Analgoidea</taxon>
        <taxon>Pyroglyphidae</taxon>
        <taxon>Dermatophagoidinae</taxon>
        <taxon>Dermatophagoides</taxon>
    </lineage>
</organism>